<dbReference type="SUPFAM" id="SSF53623">
    <property type="entry name" value="MurD-like peptide ligases, catalytic domain"/>
    <property type="match status" value="1"/>
</dbReference>
<dbReference type="Proteomes" id="UP000234433">
    <property type="component" value="Unassembled WGS sequence"/>
</dbReference>
<protein>
    <recommendedName>
        <fullName evidence="3 14">UDP-N-acetylmuramate--L-alanine ligase</fullName>
        <ecNumber evidence="3 14">6.3.2.8</ecNumber>
    </recommendedName>
    <alternativeName>
        <fullName evidence="14">UDP-N-acetylmuramoyl-L-alanine synthetase</fullName>
    </alternativeName>
</protein>
<name>A0A2H1HKW1_9MICO</name>
<keyword evidence="8 14" id="KW-0067">ATP-binding</keyword>
<dbReference type="GO" id="GO:0009252">
    <property type="term" value="P:peptidoglycan biosynthetic process"/>
    <property type="evidence" value="ECO:0007669"/>
    <property type="project" value="UniProtKB-UniRule"/>
</dbReference>
<organism evidence="18 19">
    <name type="scientific">Brevibacterium antiquum CNRZ 918</name>
    <dbReference type="NCBI Taxonomy" id="1255637"/>
    <lineage>
        <taxon>Bacteria</taxon>
        <taxon>Bacillati</taxon>
        <taxon>Actinomycetota</taxon>
        <taxon>Actinomycetes</taxon>
        <taxon>Micrococcales</taxon>
        <taxon>Brevibacteriaceae</taxon>
        <taxon>Brevibacterium</taxon>
    </lineage>
</organism>
<evidence type="ECO:0000256" key="11">
    <source>
        <dbReference type="ARBA" id="ARBA00023306"/>
    </source>
</evidence>
<dbReference type="OrthoDB" id="9804126at2"/>
<evidence type="ECO:0000256" key="10">
    <source>
        <dbReference type="ARBA" id="ARBA00022984"/>
    </source>
</evidence>
<dbReference type="EMBL" id="FXZD01000001">
    <property type="protein sequence ID" value="SMX63506.1"/>
    <property type="molecule type" value="Genomic_DNA"/>
</dbReference>
<dbReference type="InterPro" id="IPR036565">
    <property type="entry name" value="Mur-like_cat_sf"/>
</dbReference>
<comment type="function">
    <text evidence="14">Cell wall formation.</text>
</comment>
<evidence type="ECO:0000256" key="6">
    <source>
        <dbReference type="ARBA" id="ARBA00022618"/>
    </source>
</evidence>
<evidence type="ECO:0000313" key="19">
    <source>
        <dbReference type="Proteomes" id="UP000234433"/>
    </source>
</evidence>
<dbReference type="Pfam" id="PF08245">
    <property type="entry name" value="Mur_ligase_M"/>
    <property type="match status" value="1"/>
</dbReference>
<evidence type="ECO:0000259" key="16">
    <source>
        <dbReference type="Pfam" id="PF02875"/>
    </source>
</evidence>
<evidence type="ECO:0000256" key="4">
    <source>
        <dbReference type="ARBA" id="ARBA00022490"/>
    </source>
</evidence>
<dbReference type="GO" id="GO:0071555">
    <property type="term" value="P:cell wall organization"/>
    <property type="evidence" value="ECO:0007669"/>
    <property type="project" value="UniProtKB-KW"/>
</dbReference>
<keyword evidence="12 14" id="KW-0961">Cell wall biogenesis/degradation</keyword>
<keyword evidence="11 14" id="KW-0131">Cell cycle</keyword>
<dbReference type="InterPro" id="IPR036615">
    <property type="entry name" value="Mur_ligase_C_dom_sf"/>
</dbReference>
<comment type="catalytic activity">
    <reaction evidence="13 14">
        <text>UDP-N-acetyl-alpha-D-muramate + L-alanine + ATP = UDP-N-acetyl-alpha-D-muramoyl-L-alanine + ADP + phosphate + H(+)</text>
        <dbReference type="Rhea" id="RHEA:23372"/>
        <dbReference type="ChEBI" id="CHEBI:15378"/>
        <dbReference type="ChEBI" id="CHEBI:30616"/>
        <dbReference type="ChEBI" id="CHEBI:43474"/>
        <dbReference type="ChEBI" id="CHEBI:57972"/>
        <dbReference type="ChEBI" id="CHEBI:70757"/>
        <dbReference type="ChEBI" id="CHEBI:83898"/>
        <dbReference type="ChEBI" id="CHEBI:456216"/>
        <dbReference type="EC" id="6.3.2.8"/>
    </reaction>
</comment>
<dbReference type="EC" id="6.3.2.8" evidence="3 14"/>
<dbReference type="AlphaFoldDB" id="A0A2H1HKW1"/>
<dbReference type="Pfam" id="PF01225">
    <property type="entry name" value="Mur_ligase"/>
    <property type="match status" value="1"/>
</dbReference>
<dbReference type="InterPro" id="IPR004101">
    <property type="entry name" value="Mur_ligase_C"/>
</dbReference>
<evidence type="ECO:0000259" key="15">
    <source>
        <dbReference type="Pfam" id="PF01225"/>
    </source>
</evidence>
<feature type="domain" description="Mur ligase C-terminal" evidence="16">
    <location>
        <begin position="322"/>
        <end position="451"/>
    </location>
</feature>
<dbReference type="GO" id="GO:0008763">
    <property type="term" value="F:UDP-N-acetylmuramate-L-alanine ligase activity"/>
    <property type="evidence" value="ECO:0007669"/>
    <property type="project" value="UniProtKB-UniRule"/>
</dbReference>
<dbReference type="Gene3D" id="3.90.190.20">
    <property type="entry name" value="Mur ligase, C-terminal domain"/>
    <property type="match status" value="1"/>
</dbReference>
<proteinExistence type="inferred from homology"/>
<dbReference type="InterPro" id="IPR050061">
    <property type="entry name" value="MurCDEF_pg_biosynth"/>
</dbReference>
<comment type="subcellular location">
    <subcellularLocation>
        <location evidence="1 14">Cytoplasm</location>
    </subcellularLocation>
</comment>
<evidence type="ECO:0000313" key="18">
    <source>
        <dbReference type="EMBL" id="SMX63506.1"/>
    </source>
</evidence>
<comment type="pathway">
    <text evidence="2 14">Cell wall biogenesis; peptidoglycan biosynthesis.</text>
</comment>
<keyword evidence="10 14" id="KW-0573">Peptidoglycan synthesis</keyword>
<dbReference type="Gene3D" id="3.40.1190.10">
    <property type="entry name" value="Mur-like, catalytic domain"/>
    <property type="match status" value="1"/>
</dbReference>
<dbReference type="PANTHER" id="PTHR43445:SF3">
    <property type="entry name" value="UDP-N-ACETYLMURAMATE--L-ALANINE LIGASE"/>
    <property type="match status" value="1"/>
</dbReference>
<dbReference type="SUPFAM" id="SSF53244">
    <property type="entry name" value="MurD-like peptide ligases, peptide-binding domain"/>
    <property type="match status" value="1"/>
</dbReference>
<keyword evidence="7 14" id="KW-0547">Nucleotide-binding</keyword>
<evidence type="ECO:0000256" key="13">
    <source>
        <dbReference type="ARBA" id="ARBA00047833"/>
    </source>
</evidence>
<dbReference type="RefSeq" id="WP_101618464.1">
    <property type="nucleotide sequence ID" value="NZ_FXZD01000001.1"/>
</dbReference>
<dbReference type="Gene3D" id="3.40.50.720">
    <property type="entry name" value="NAD(P)-binding Rossmann-like Domain"/>
    <property type="match status" value="1"/>
</dbReference>
<reference evidence="18 19" key="1">
    <citation type="submission" date="2017-03" db="EMBL/GenBank/DDBJ databases">
        <authorList>
            <person name="Afonso C.L."/>
            <person name="Miller P.J."/>
            <person name="Scott M.A."/>
            <person name="Spackman E."/>
            <person name="Goraichik I."/>
            <person name="Dimitrov K.M."/>
            <person name="Suarez D.L."/>
            <person name="Swayne D.E."/>
        </authorList>
    </citation>
    <scope>NUCLEOTIDE SEQUENCE [LARGE SCALE GENOMIC DNA]</scope>
    <source>
        <strain evidence="18 19">CNRZ 918</strain>
    </source>
</reference>
<feature type="domain" description="Mur ligase N-terminal catalytic" evidence="15">
    <location>
        <begin position="15"/>
        <end position="113"/>
    </location>
</feature>
<evidence type="ECO:0000256" key="2">
    <source>
        <dbReference type="ARBA" id="ARBA00004752"/>
    </source>
</evidence>
<dbReference type="PANTHER" id="PTHR43445">
    <property type="entry name" value="UDP-N-ACETYLMURAMATE--L-ALANINE LIGASE-RELATED"/>
    <property type="match status" value="1"/>
</dbReference>
<keyword evidence="5 14" id="KW-0436">Ligase</keyword>
<evidence type="ECO:0000256" key="9">
    <source>
        <dbReference type="ARBA" id="ARBA00022960"/>
    </source>
</evidence>
<comment type="similarity">
    <text evidence="14">Belongs to the MurCDEF family.</text>
</comment>
<gene>
    <name evidence="14" type="primary">murC</name>
    <name evidence="18" type="ORF">BANT918_00068</name>
</gene>
<dbReference type="InterPro" id="IPR005758">
    <property type="entry name" value="UDP-N-AcMur_Ala_ligase_MurC"/>
</dbReference>
<dbReference type="SUPFAM" id="SSF51984">
    <property type="entry name" value="MurCD N-terminal domain"/>
    <property type="match status" value="1"/>
</dbReference>
<sequence>MSTAEIVPATELGAVHFIGIGGSGMSGIARIMVMNGVTVSGSDAKESAVVDVLRTLGARVEIGHSADNLGEADSLVISSAIRKDNPELVEAERKGLRILHRSGALASLMADKRAVAVAGTHGKTTTTSMTTVALQACGLDPSFVIGGVLSTTGTNAHLGTGDVFVAEADESDGSFLLYEPAIGILTNVEADHLDYYGTPEKVREAFVEFCAGIGADGGTVIACADDPGSLDVAEQARAQGTSVILYGASESADVRLRELRSGLVSEFVLDVPGRTEPLPVALRQPGTHNALNATAAIAVAHSLGADVAKAASGLGSYGGTRRRFEERGIAAGVRVIDDYAHHPTELRAVLSAARGVVTEEGRVWAIFQPHLYSRTMEFRAEFGEALGLADEVVVLDVFPAREDPVPGVTGALIADRVPHKNVAFVESFNEAVPYVAARVRPGDLVLTLGAGDVTILGPELLTALEA</sequence>
<keyword evidence="9 14" id="KW-0133">Cell shape</keyword>
<evidence type="ECO:0000256" key="3">
    <source>
        <dbReference type="ARBA" id="ARBA00012211"/>
    </source>
</evidence>
<evidence type="ECO:0000256" key="8">
    <source>
        <dbReference type="ARBA" id="ARBA00022840"/>
    </source>
</evidence>
<dbReference type="InterPro" id="IPR013221">
    <property type="entry name" value="Mur_ligase_cen"/>
</dbReference>
<keyword evidence="6 14" id="KW-0132">Cell division</keyword>
<feature type="domain" description="Mur ligase central" evidence="17">
    <location>
        <begin position="117"/>
        <end position="300"/>
    </location>
</feature>
<dbReference type="Pfam" id="PF02875">
    <property type="entry name" value="Mur_ligase_C"/>
    <property type="match status" value="1"/>
</dbReference>
<dbReference type="GO" id="GO:0051301">
    <property type="term" value="P:cell division"/>
    <property type="evidence" value="ECO:0007669"/>
    <property type="project" value="UniProtKB-KW"/>
</dbReference>
<evidence type="ECO:0000256" key="7">
    <source>
        <dbReference type="ARBA" id="ARBA00022741"/>
    </source>
</evidence>
<feature type="binding site" evidence="14">
    <location>
        <begin position="119"/>
        <end position="125"/>
    </location>
    <ligand>
        <name>ATP</name>
        <dbReference type="ChEBI" id="CHEBI:30616"/>
    </ligand>
</feature>
<evidence type="ECO:0000256" key="5">
    <source>
        <dbReference type="ARBA" id="ARBA00022598"/>
    </source>
</evidence>
<dbReference type="GO" id="GO:0005524">
    <property type="term" value="F:ATP binding"/>
    <property type="evidence" value="ECO:0007669"/>
    <property type="project" value="UniProtKB-UniRule"/>
</dbReference>
<dbReference type="InterPro" id="IPR000713">
    <property type="entry name" value="Mur_ligase_N"/>
</dbReference>
<evidence type="ECO:0000256" key="1">
    <source>
        <dbReference type="ARBA" id="ARBA00004496"/>
    </source>
</evidence>
<dbReference type="HAMAP" id="MF_00046">
    <property type="entry name" value="MurC"/>
    <property type="match status" value="1"/>
</dbReference>
<dbReference type="GO" id="GO:0008360">
    <property type="term" value="P:regulation of cell shape"/>
    <property type="evidence" value="ECO:0007669"/>
    <property type="project" value="UniProtKB-KW"/>
</dbReference>
<dbReference type="UniPathway" id="UPA00219"/>
<dbReference type="GO" id="GO:0005737">
    <property type="term" value="C:cytoplasm"/>
    <property type="evidence" value="ECO:0007669"/>
    <property type="project" value="UniProtKB-SubCell"/>
</dbReference>
<accession>A0A2H1HKW1</accession>
<keyword evidence="4 14" id="KW-0963">Cytoplasm</keyword>
<evidence type="ECO:0000259" key="17">
    <source>
        <dbReference type="Pfam" id="PF08245"/>
    </source>
</evidence>
<evidence type="ECO:0000256" key="14">
    <source>
        <dbReference type="HAMAP-Rule" id="MF_00046"/>
    </source>
</evidence>
<evidence type="ECO:0000256" key="12">
    <source>
        <dbReference type="ARBA" id="ARBA00023316"/>
    </source>
</evidence>
<dbReference type="NCBIfam" id="TIGR01082">
    <property type="entry name" value="murC"/>
    <property type="match status" value="1"/>
</dbReference>